<dbReference type="InterPro" id="IPR051681">
    <property type="entry name" value="Ser/Thr_Kinases-Pseudokinases"/>
</dbReference>
<keyword evidence="3" id="KW-1185">Reference proteome</keyword>
<gene>
    <name evidence="2" type="ORF">BDQ12DRAFT_682454</name>
</gene>
<protein>
    <recommendedName>
        <fullName evidence="1">Protein kinase domain-containing protein</fullName>
    </recommendedName>
</protein>
<evidence type="ECO:0000259" key="1">
    <source>
        <dbReference type="PROSITE" id="PS50011"/>
    </source>
</evidence>
<feature type="domain" description="Protein kinase" evidence="1">
    <location>
        <begin position="1"/>
        <end position="231"/>
    </location>
</feature>
<dbReference type="PANTHER" id="PTHR44329:SF261">
    <property type="entry name" value="ZINC FINGER CONTAINING PROTEIN KINASE-RELATED"/>
    <property type="match status" value="1"/>
</dbReference>
<dbReference type="Pfam" id="PF00069">
    <property type="entry name" value="Pkinase"/>
    <property type="match status" value="1"/>
</dbReference>
<dbReference type="SUPFAM" id="SSF56112">
    <property type="entry name" value="Protein kinase-like (PK-like)"/>
    <property type="match status" value="1"/>
</dbReference>
<accession>A0A5C3M3B0</accession>
<name>A0A5C3M3B0_9AGAR</name>
<evidence type="ECO:0000313" key="3">
    <source>
        <dbReference type="Proteomes" id="UP000308652"/>
    </source>
</evidence>
<proteinExistence type="predicted"/>
<dbReference type="GO" id="GO:0004674">
    <property type="term" value="F:protein serine/threonine kinase activity"/>
    <property type="evidence" value="ECO:0007669"/>
    <property type="project" value="TreeGrafter"/>
</dbReference>
<evidence type="ECO:0000313" key="2">
    <source>
        <dbReference type="EMBL" id="TFK39253.1"/>
    </source>
</evidence>
<dbReference type="EMBL" id="ML213600">
    <property type="protein sequence ID" value="TFK39253.1"/>
    <property type="molecule type" value="Genomic_DNA"/>
</dbReference>
<dbReference type="Proteomes" id="UP000308652">
    <property type="component" value="Unassembled WGS sequence"/>
</dbReference>
<dbReference type="Gene3D" id="1.10.510.10">
    <property type="entry name" value="Transferase(Phosphotransferase) domain 1"/>
    <property type="match status" value="1"/>
</dbReference>
<dbReference type="InterPro" id="IPR000719">
    <property type="entry name" value="Prot_kinase_dom"/>
</dbReference>
<dbReference type="PANTHER" id="PTHR44329">
    <property type="entry name" value="SERINE/THREONINE-PROTEIN KINASE TNNI3K-RELATED"/>
    <property type="match status" value="1"/>
</dbReference>
<reference evidence="2 3" key="1">
    <citation type="journal article" date="2019" name="Nat. Ecol. Evol.">
        <title>Megaphylogeny resolves global patterns of mushroom evolution.</title>
        <authorList>
            <person name="Varga T."/>
            <person name="Krizsan K."/>
            <person name="Foldi C."/>
            <person name="Dima B."/>
            <person name="Sanchez-Garcia M."/>
            <person name="Sanchez-Ramirez S."/>
            <person name="Szollosi G.J."/>
            <person name="Szarkandi J.G."/>
            <person name="Papp V."/>
            <person name="Albert L."/>
            <person name="Andreopoulos W."/>
            <person name="Angelini C."/>
            <person name="Antonin V."/>
            <person name="Barry K.W."/>
            <person name="Bougher N.L."/>
            <person name="Buchanan P."/>
            <person name="Buyck B."/>
            <person name="Bense V."/>
            <person name="Catcheside P."/>
            <person name="Chovatia M."/>
            <person name="Cooper J."/>
            <person name="Damon W."/>
            <person name="Desjardin D."/>
            <person name="Finy P."/>
            <person name="Geml J."/>
            <person name="Haridas S."/>
            <person name="Hughes K."/>
            <person name="Justo A."/>
            <person name="Karasinski D."/>
            <person name="Kautmanova I."/>
            <person name="Kiss B."/>
            <person name="Kocsube S."/>
            <person name="Kotiranta H."/>
            <person name="LaButti K.M."/>
            <person name="Lechner B.E."/>
            <person name="Liimatainen K."/>
            <person name="Lipzen A."/>
            <person name="Lukacs Z."/>
            <person name="Mihaltcheva S."/>
            <person name="Morgado L.N."/>
            <person name="Niskanen T."/>
            <person name="Noordeloos M.E."/>
            <person name="Ohm R.A."/>
            <person name="Ortiz-Santana B."/>
            <person name="Ovrebo C."/>
            <person name="Racz N."/>
            <person name="Riley R."/>
            <person name="Savchenko A."/>
            <person name="Shiryaev A."/>
            <person name="Soop K."/>
            <person name="Spirin V."/>
            <person name="Szebenyi C."/>
            <person name="Tomsovsky M."/>
            <person name="Tulloss R.E."/>
            <person name="Uehling J."/>
            <person name="Grigoriev I.V."/>
            <person name="Vagvolgyi C."/>
            <person name="Papp T."/>
            <person name="Martin F.M."/>
            <person name="Miettinen O."/>
            <person name="Hibbett D.S."/>
            <person name="Nagy L.G."/>
        </authorList>
    </citation>
    <scope>NUCLEOTIDE SEQUENCE [LARGE SCALE GENOMIC DNA]</scope>
    <source>
        <strain evidence="2 3">CBS 166.37</strain>
    </source>
</reference>
<organism evidence="2 3">
    <name type="scientific">Crucibulum laeve</name>
    <dbReference type="NCBI Taxonomy" id="68775"/>
    <lineage>
        <taxon>Eukaryota</taxon>
        <taxon>Fungi</taxon>
        <taxon>Dikarya</taxon>
        <taxon>Basidiomycota</taxon>
        <taxon>Agaricomycotina</taxon>
        <taxon>Agaricomycetes</taxon>
        <taxon>Agaricomycetidae</taxon>
        <taxon>Agaricales</taxon>
        <taxon>Agaricineae</taxon>
        <taxon>Nidulariaceae</taxon>
        <taxon>Crucibulum</taxon>
    </lineage>
</organism>
<sequence length="231" mass="25690">MVESIFQLISRLPQHPSLKHVFGVEVIDVTNNTRLDITATTQVTRSPPSEWSMTGNVSTYLSKYPDTSIETRLLWVRQVGAAIISLHDSGVIHGDVHPGNILLEDAGQWATLINTGIYTAAQAFLPRMTLTERNLYKSSNENELDHVTNPTKEMDCYSFSVSVYSMFKGSAPYQRNPSRPNLIQEVAYICSNGHSKLQQPANMPANLWVAVHACLQVSSPANFDNIIRACK</sequence>
<dbReference type="GO" id="GO:0005524">
    <property type="term" value="F:ATP binding"/>
    <property type="evidence" value="ECO:0007669"/>
    <property type="project" value="InterPro"/>
</dbReference>
<dbReference type="PROSITE" id="PS50011">
    <property type="entry name" value="PROTEIN_KINASE_DOM"/>
    <property type="match status" value="1"/>
</dbReference>
<dbReference type="AlphaFoldDB" id="A0A5C3M3B0"/>
<dbReference type="OrthoDB" id="1668230at2759"/>
<dbReference type="InterPro" id="IPR011009">
    <property type="entry name" value="Kinase-like_dom_sf"/>
</dbReference>